<keyword evidence="2" id="KW-0732">Signal</keyword>
<dbReference type="AlphaFoldDB" id="A0A935Q527"/>
<evidence type="ECO:0008006" key="5">
    <source>
        <dbReference type="Google" id="ProtNLM"/>
    </source>
</evidence>
<feature type="region of interest" description="Disordered" evidence="1">
    <location>
        <begin position="340"/>
        <end position="381"/>
    </location>
</feature>
<feature type="chain" id="PRO_5037060520" description="Lipoprotein" evidence="2">
    <location>
        <begin position="24"/>
        <end position="381"/>
    </location>
</feature>
<gene>
    <name evidence="3" type="ORF">IPJ27_25065</name>
</gene>
<accession>A0A935Q527</accession>
<organism evidence="3 4">
    <name type="scientific">Candidatus Accumulibacter proximus</name>
    <dbReference type="NCBI Taxonomy" id="2954385"/>
    <lineage>
        <taxon>Bacteria</taxon>
        <taxon>Pseudomonadati</taxon>
        <taxon>Pseudomonadota</taxon>
        <taxon>Betaproteobacteria</taxon>
        <taxon>Candidatus Accumulibacter</taxon>
    </lineage>
</organism>
<evidence type="ECO:0000256" key="1">
    <source>
        <dbReference type="SAM" id="MobiDB-lite"/>
    </source>
</evidence>
<dbReference type="Proteomes" id="UP000697998">
    <property type="component" value="Unassembled WGS sequence"/>
</dbReference>
<dbReference type="PROSITE" id="PS51257">
    <property type="entry name" value="PROKAR_LIPOPROTEIN"/>
    <property type="match status" value="1"/>
</dbReference>
<feature type="signal peptide" evidence="2">
    <location>
        <begin position="1"/>
        <end position="23"/>
    </location>
</feature>
<protein>
    <recommendedName>
        <fullName evidence="5">Lipoprotein</fullName>
    </recommendedName>
</protein>
<reference evidence="3 4" key="1">
    <citation type="submission" date="2020-10" db="EMBL/GenBank/DDBJ databases">
        <title>Connecting structure to function with the recovery of over 1000 high-quality activated sludge metagenome-assembled genomes encoding full-length rRNA genes using long-read sequencing.</title>
        <authorList>
            <person name="Singleton C.M."/>
            <person name="Petriglieri F."/>
            <person name="Kristensen J.M."/>
            <person name="Kirkegaard R.H."/>
            <person name="Michaelsen T.Y."/>
            <person name="Andersen M.H."/>
            <person name="Karst S.M."/>
            <person name="Dueholm M.S."/>
            <person name="Nielsen P.H."/>
            <person name="Albertsen M."/>
        </authorList>
    </citation>
    <scope>NUCLEOTIDE SEQUENCE [LARGE SCALE GENOMIC DNA]</scope>
    <source>
        <strain evidence="3">EsbW_18-Q3-R4-48_BATAC.285</strain>
    </source>
</reference>
<name>A0A935Q527_9PROT</name>
<evidence type="ECO:0000313" key="4">
    <source>
        <dbReference type="Proteomes" id="UP000697998"/>
    </source>
</evidence>
<evidence type="ECO:0000313" key="3">
    <source>
        <dbReference type="EMBL" id="MBK7677746.1"/>
    </source>
</evidence>
<sequence>MAVCQARFVIVALLVILAGCATPQRVPDLAPPVYVPESTWQQVDRDIGAASAAARRPAENYARGSMKAWLTRVRQRTEADFIPWYTGYWTQQWLAIKVAWYKLSAGQEKDPAVERLAAYLQEQYQERVLGPVAREIDPDAVRGQATKLYVQLLGEQVQGIQRRYGVPLDQFDRRLKDIPAIVLPPPAAQRASLYQTVHALPISELPAYAALLARIREDVGGAGAGPSNARISPVAKRASEKLIARLAVSGGASAAAAAVGGVAGAVISLGAAGIGAMTHEKERPEMEAQLRESLNAALDDMWHSLMEDPATGAMAAVDHIAGQVEGSLIRTVVRPVVLEPVPQDLPLPGEPPRHDEDEEVQADDEQDGDEALTDDEGYPEE</sequence>
<comment type="caution">
    <text evidence="3">The sequence shown here is derived from an EMBL/GenBank/DDBJ whole genome shotgun (WGS) entry which is preliminary data.</text>
</comment>
<proteinExistence type="predicted"/>
<dbReference type="EMBL" id="JADJMH010000040">
    <property type="protein sequence ID" value="MBK7677746.1"/>
    <property type="molecule type" value="Genomic_DNA"/>
</dbReference>
<feature type="compositionally biased region" description="Acidic residues" evidence="1">
    <location>
        <begin position="356"/>
        <end position="381"/>
    </location>
</feature>
<evidence type="ECO:0000256" key="2">
    <source>
        <dbReference type="SAM" id="SignalP"/>
    </source>
</evidence>